<name>A0A0J8AWU4_9SPHN</name>
<comment type="caution">
    <text evidence="2">The sequence shown here is derived from an EMBL/GenBank/DDBJ whole genome shotgun (WGS) entry which is preliminary data.</text>
</comment>
<dbReference type="GO" id="GO:0035438">
    <property type="term" value="F:cyclic-di-GMP binding"/>
    <property type="evidence" value="ECO:0007669"/>
    <property type="project" value="InterPro"/>
</dbReference>
<dbReference type="AlphaFoldDB" id="A0A0J8AWU4"/>
<accession>A0A0J8AWU4</accession>
<evidence type="ECO:0000259" key="1">
    <source>
        <dbReference type="Pfam" id="PF07238"/>
    </source>
</evidence>
<dbReference type="Pfam" id="PF07238">
    <property type="entry name" value="PilZ"/>
    <property type="match status" value="1"/>
</dbReference>
<dbReference type="EMBL" id="JACT01000001">
    <property type="protein sequence ID" value="KMS58635.1"/>
    <property type="molecule type" value="Genomic_DNA"/>
</dbReference>
<feature type="domain" description="PilZ" evidence="1">
    <location>
        <begin position="7"/>
        <end position="85"/>
    </location>
</feature>
<proteinExistence type="predicted"/>
<dbReference type="PATRIC" id="fig|1420583.3.peg.96"/>
<dbReference type="Proteomes" id="UP000052232">
    <property type="component" value="Unassembled WGS sequence"/>
</dbReference>
<reference evidence="2 3" key="1">
    <citation type="journal article" date="2015" name="G3 (Bethesda)">
        <title>Insights into Ongoing Evolution of the Hexachlorocyclohexane Catabolic Pathway from Comparative Genomics of Ten Sphingomonadaceae Strains.</title>
        <authorList>
            <person name="Pearce S.L."/>
            <person name="Oakeshott J.G."/>
            <person name="Pandey G."/>
        </authorList>
    </citation>
    <scope>NUCLEOTIDE SEQUENCE [LARGE SCALE GENOMIC DNA]</scope>
    <source>
        <strain evidence="2 3">LL01</strain>
    </source>
</reference>
<dbReference type="SUPFAM" id="SSF141371">
    <property type="entry name" value="PilZ domain-like"/>
    <property type="match status" value="1"/>
</dbReference>
<sequence length="133" mass="14334">MDLPPRAKRANVFIDAHLNLGEPLSATQVVRIRDISVGGARIQGKSPGVGARIVVTRGETEMPGRVVWTADRHFGVAFDKPVDVDAVLKASGRKSPDRPVYAAALTSGLTHFQRHTPRGRTASFGLRLTEAGR</sequence>
<evidence type="ECO:0000313" key="3">
    <source>
        <dbReference type="Proteomes" id="UP000052232"/>
    </source>
</evidence>
<gene>
    <name evidence="2" type="ORF">V473_00520</name>
</gene>
<dbReference type="InterPro" id="IPR009875">
    <property type="entry name" value="PilZ_domain"/>
</dbReference>
<evidence type="ECO:0000313" key="2">
    <source>
        <dbReference type="EMBL" id="KMS58635.1"/>
    </source>
</evidence>
<dbReference type="RefSeq" id="WP_066599188.1">
    <property type="nucleotide sequence ID" value="NZ_KQ130434.1"/>
</dbReference>
<organism evidence="2 3">
    <name type="scientific">Sphingobium cupriresistens LL01</name>
    <dbReference type="NCBI Taxonomy" id="1420583"/>
    <lineage>
        <taxon>Bacteria</taxon>
        <taxon>Pseudomonadati</taxon>
        <taxon>Pseudomonadota</taxon>
        <taxon>Alphaproteobacteria</taxon>
        <taxon>Sphingomonadales</taxon>
        <taxon>Sphingomonadaceae</taxon>
        <taxon>Sphingobium</taxon>
    </lineage>
</organism>
<protein>
    <recommendedName>
        <fullName evidence="1">PilZ domain-containing protein</fullName>
    </recommendedName>
</protein>
<keyword evidence="3" id="KW-1185">Reference proteome</keyword>